<dbReference type="InParanoid" id="A0A316W2U0"/>
<dbReference type="STRING" id="1522189.A0A316W2U0"/>
<dbReference type="PANTHER" id="PTHR10556:SF28">
    <property type="entry name" value="VERY-LONG-CHAIN ENOYL-COA REDUCTASE"/>
    <property type="match status" value="1"/>
</dbReference>
<dbReference type="Gene3D" id="1.20.120.1630">
    <property type="match status" value="1"/>
</dbReference>
<evidence type="ECO:0000259" key="11">
    <source>
        <dbReference type="PROSITE" id="PS50053"/>
    </source>
</evidence>
<dbReference type="InterPro" id="IPR029071">
    <property type="entry name" value="Ubiquitin-like_domsf"/>
</dbReference>
<keyword evidence="3" id="KW-0444">Lipid biosynthesis</keyword>
<evidence type="ECO:0000256" key="10">
    <source>
        <dbReference type="SAM" id="Phobius"/>
    </source>
</evidence>
<evidence type="ECO:0000256" key="3">
    <source>
        <dbReference type="ARBA" id="ARBA00022516"/>
    </source>
</evidence>
<evidence type="ECO:0000256" key="1">
    <source>
        <dbReference type="ARBA" id="ARBA00004477"/>
    </source>
</evidence>
<dbReference type="RefSeq" id="XP_025371169.1">
    <property type="nucleotide sequence ID" value="XM_025513414.1"/>
</dbReference>
<evidence type="ECO:0000313" key="12">
    <source>
        <dbReference type="EMBL" id="PWN44009.1"/>
    </source>
</evidence>
<dbReference type="GeneID" id="37035284"/>
<comment type="subcellular location">
    <subcellularLocation>
        <location evidence="1">Endoplasmic reticulum membrane</location>
        <topology evidence="1">Multi-pass membrane protein</topology>
    </subcellularLocation>
</comment>
<evidence type="ECO:0000256" key="9">
    <source>
        <dbReference type="ARBA" id="ARBA00023136"/>
    </source>
</evidence>
<dbReference type="GO" id="GO:0042761">
    <property type="term" value="P:very long-chain fatty acid biosynthetic process"/>
    <property type="evidence" value="ECO:0007669"/>
    <property type="project" value="TreeGrafter"/>
</dbReference>
<keyword evidence="6 10" id="KW-1133">Transmembrane helix</keyword>
<dbReference type="Gene3D" id="3.10.20.90">
    <property type="entry name" value="Phosphatidylinositol 3-kinase Catalytic Subunit, Chain A, domain 1"/>
    <property type="match status" value="1"/>
</dbReference>
<name>A0A316W2U0_9BASI</name>
<dbReference type="FunCoup" id="A0A316W2U0">
    <property type="interactions" value="48"/>
</dbReference>
<feature type="transmembrane region" description="Helical" evidence="10">
    <location>
        <begin position="277"/>
        <end position="296"/>
    </location>
</feature>
<dbReference type="Pfam" id="PF02544">
    <property type="entry name" value="Steroid_dh"/>
    <property type="match status" value="1"/>
</dbReference>
<evidence type="ECO:0000256" key="2">
    <source>
        <dbReference type="ARBA" id="ARBA00007742"/>
    </source>
</evidence>
<evidence type="ECO:0000256" key="8">
    <source>
        <dbReference type="ARBA" id="ARBA00023098"/>
    </source>
</evidence>
<dbReference type="PANTHER" id="PTHR10556">
    <property type="entry name" value="3-OXO-5-ALPHA-STEROID 4-DEHYDROGENASE"/>
    <property type="match status" value="1"/>
</dbReference>
<evidence type="ECO:0000256" key="5">
    <source>
        <dbReference type="ARBA" id="ARBA00022857"/>
    </source>
</evidence>
<comment type="similarity">
    <text evidence="2">Belongs to the steroid 5-alpha reductase family.</text>
</comment>
<dbReference type="PROSITE" id="PS50053">
    <property type="entry name" value="UBIQUITIN_2"/>
    <property type="match status" value="1"/>
</dbReference>
<dbReference type="EMBL" id="KZ819364">
    <property type="protein sequence ID" value="PWN44009.1"/>
    <property type="molecule type" value="Genomic_DNA"/>
</dbReference>
<dbReference type="PROSITE" id="PS50244">
    <property type="entry name" value="S5A_REDUCTASE"/>
    <property type="match status" value="1"/>
</dbReference>
<dbReference type="Proteomes" id="UP000245783">
    <property type="component" value="Unassembled WGS sequence"/>
</dbReference>
<evidence type="ECO:0000313" key="13">
    <source>
        <dbReference type="Proteomes" id="UP000245783"/>
    </source>
</evidence>
<evidence type="ECO:0000256" key="7">
    <source>
        <dbReference type="ARBA" id="ARBA00023002"/>
    </source>
</evidence>
<keyword evidence="9 10" id="KW-0472">Membrane</keyword>
<protein>
    <recommendedName>
        <fullName evidence="11">Ubiquitin-like domain-containing protein</fullName>
    </recommendedName>
</protein>
<dbReference type="OrthoDB" id="540503at2759"/>
<feature type="domain" description="Ubiquitin-like" evidence="11">
    <location>
        <begin position="43"/>
        <end position="95"/>
    </location>
</feature>
<dbReference type="CDD" id="cd01801">
    <property type="entry name" value="Ubl_TECR_like"/>
    <property type="match status" value="1"/>
</dbReference>
<feature type="transmembrane region" description="Helical" evidence="10">
    <location>
        <begin position="251"/>
        <end position="271"/>
    </location>
</feature>
<proteinExistence type="inferred from homology"/>
<reference evidence="12 13" key="1">
    <citation type="journal article" date="2018" name="Mol. Biol. Evol.">
        <title>Broad Genomic Sampling Reveals a Smut Pathogenic Ancestry of the Fungal Clade Ustilaginomycotina.</title>
        <authorList>
            <person name="Kijpornyongpan T."/>
            <person name="Mondo S.J."/>
            <person name="Barry K."/>
            <person name="Sandor L."/>
            <person name="Lee J."/>
            <person name="Lipzen A."/>
            <person name="Pangilinan J."/>
            <person name="LaButti K."/>
            <person name="Hainaut M."/>
            <person name="Henrissat B."/>
            <person name="Grigoriev I.V."/>
            <person name="Spatafora J.W."/>
            <person name="Aime M.C."/>
        </authorList>
    </citation>
    <scope>NUCLEOTIDE SEQUENCE [LARGE SCALE GENOMIC DNA]</scope>
    <source>
        <strain evidence="12 13">MCA 4658</strain>
    </source>
</reference>
<keyword evidence="7" id="KW-0560">Oxidoreductase</keyword>
<dbReference type="SUPFAM" id="SSF54236">
    <property type="entry name" value="Ubiquitin-like"/>
    <property type="match status" value="1"/>
</dbReference>
<feature type="transmembrane region" description="Helical" evidence="10">
    <location>
        <begin position="212"/>
        <end position="230"/>
    </location>
</feature>
<accession>A0A316W2U0</accession>
<evidence type="ECO:0000256" key="6">
    <source>
        <dbReference type="ARBA" id="ARBA00022989"/>
    </source>
</evidence>
<feature type="transmembrane region" description="Helical" evidence="10">
    <location>
        <begin position="170"/>
        <end position="192"/>
    </location>
</feature>
<organism evidence="12 13">
    <name type="scientific">Ceraceosorus guamensis</name>
    <dbReference type="NCBI Taxonomy" id="1522189"/>
    <lineage>
        <taxon>Eukaryota</taxon>
        <taxon>Fungi</taxon>
        <taxon>Dikarya</taxon>
        <taxon>Basidiomycota</taxon>
        <taxon>Ustilaginomycotina</taxon>
        <taxon>Exobasidiomycetes</taxon>
        <taxon>Ceraceosorales</taxon>
        <taxon>Ceraceosoraceae</taxon>
        <taxon>Ceraceosorus</taxon>
    </lineage>
</organism>
<dbReference type="AlphaFoldDB" id="A0A316W2U0"/>
<keyword evidence="4 10" id="KW-0812">Transmembrane</keyword>
<evidence type="ECO:0000256" key="4">
    <source>
        <dbReference type="ARBA" id="ARBA00022692"/>
    </source>
</evidence>
<keyword evidence="5" id="KW-0521">NADP</keyword>
<dbReference type="GO" id="GO:0016627">
    <property type="term" value="F:oxidoreductase activity, acting on the CH-CH group of donors"/>
    <property type="evidence" value="ECO:0007669"/>
    <property type="project" value="InterPro"/>
</dbReference>
<dbReference type="GO" id="GO:0005789">
    <property type="term" value="C:endoplasmic reticulum membrane"/>
    <property type="evidence" value="ECO:0007669"/>
    <property type="project" value="UniProtKB-SubCell"/>
</dbReference>
<dbReference type="InterPro" id="IPR001104">
    <property type="entry name" value="3-oxo-5_a-steroid_4-DH_C"/>
</dbReference>
<keyword evidence="13" id="KW-1185">Reference proteome</keyword>
<sequence>MSSVTRSQNSAAPFTLTVASRQTRKNKATSSAFPLIIQLNNDEPTLKQLKSAIHQKHAGLTAERQRITTEEKKALLDEDKRLTEAGVRNGDTLYVKDIGPQVAWRTVFLAEYGGPLIINPLLYFAAPHIWGNYEPSRMQALSTTLVTLHYLKREYETIFVHRFSNATMPILNLFMNTAYYSFLSGIFLSGSINIPANSAAKLKGTLRDSNAWLIGCTVAWLAFETLNYSTHIALRNLRPAGTRERKIPRGGLFEYVSCPNYFYEILGWVAISALTLSPAAALFSVAGVFIMTNWALGKHRNYRKEFKDYPRKRKALWPFLL</sequence>
<keyword evidence="8" id="KW-0443">Lipid metabolism</keyword>
<gene>
    <name evidence="12" type="ORF">IE81DRAFT_321658</name>
</gene>
<dbReference type="InterPro" id="IPR039357">
    <property type="entry name" value="SRD5A/TECR"/>
</dbReference>
<dbReference type="InterPro" id="IPR000626">
    <property type="entry name" value="Ubiquitin-like_dom"/>
</dbReference>